<name>A0A3P3W1V2_9FLAO</name>
<feature type="region of interest" description="Disordered" evidence="1">
    <location>
        <begin position="1"/>
        <end position="64"/>
    </location>
</feature>
<feature type="compositionally biased region" description="Basic and acidic residues" evidence="1">
    <location>
        <begin position="54"/>
        <end position="64"/>
    </location>
</feature>
<feature type="compositionally biased region" description="Polar residues" evidence="1">
    <location>
        <begin position="1"/>
        <end position="13"/>
    </location>
</feature>
<reference evidence="2 3" key="1">
    <citation type="submission" date="2018-11" db="EMBL/GenBank/DDBJ databases">
        <title>Flavobacterium sp. nov., YIM 102600 draft genome.</title>
        <authorList>
            <person name="Li G."/>
            <person name="Jiang Y."/>
        </authorList>
    </citation>
    <scope>NUCLEOTIDE SEQUENCE [LARGE SCALE GENOMIC DNA]</scope>
    <source>
        <strain evidence="2 3">YIM 102600</strain>
    </source>
</reference>
<evidence type="ECO:0000256" key="1">
    <source>
        <dbReference type="SAM" id="MobiDB-lite"/>
    </source>
</evidence>
<evidence type="ECO:0000313" key="2">
    <source>
        <dbReference type="EMBL" id="RRJ88960.1"/>
    </source>
</evidence>
<comment type="caution">
    <text evidence="2">The sequence shown here is derived from an EMBL/GenBank/DDBJ whole genome shotgun (WGS) entry which is preliminary data.</text>
</comment>
<dbReference type="AlphaFoldDB" id="A0A3P3W1V2"/>
<sequence length="64" mass="7551">MDNKSHNPNNAKNGSADHRSDTRKHQYKDHEEVNTNDENYDPDTQKFNGETPDFEDKMNNEEKK</sequence>
<dbReference type="OrthoDB" id="1366545at2"/>
<dbReference type="Proteomes" id="UP000271937">
    <property type="component" value="Unassembled WGS sequence"/>
</dbReference>
<proteinExistence type="predicted"/>
<evidence type="ECO:0000313" key="3">
    <source>
        <dbReference type="Proteomes" id="UP000271937"/>
    </source>
</evidence>
<accession>A0A3P3W1V2</accession>
<dbReference type="RefSeq" id="WP_125013799.1">
    <property type="nucleotide sequence ID" value="NZ_RQVR01000021.1"/>
</dbReference>
<organism evidence="2 3">
    <name type="scientific">Flavobacterium macacae</name>
    <dbReference type="NCBI Taxonomy" id="2488993"/>
    <lineage>
        <taxon>Bacteria</taxon>
        <taxon>Pseudomonadati</taxon>
        <taxon>Bacteroidota</taxon>
        <taxon>Flavobacteriia</taxon>
        <taxon>Flavobacteriales</taxon>
        <taxon>Flavobacteriaceae</taxon>
        <taxon>Flavobacterium</taxon>
    </lineage>
</organism>
<feature type="compositionally biased region" description="Basic and acidic residues" evidence="1">
    <location>
        <begin position="15"/>
        <end position="33"/>
    </location>
</feature>
<dbReference type="EMBL" id="RQVR01000021">
    <property type="protein sequence ID" value="RRJ88960.1"/>
    <property type="molecule type" value="Genomic_DNA"/>
</dbReference>
<protein>
    <submittedName>
        <fullName evidence="2">Uncharacterized protein</fullName>
    </submittedName>
</protein>
<keyword evidence="3" id="KW-1185">Reference proteome</keyword>
<gene>
    <name evidence="2" type="ORF">EG849_13925</name>
</gene>